<dbReference type="Proteomes" id="UP000811399">
    <property type="component" value="Unassembled WGS sequence"/>
</dbReference>
<sequence>MRIFCLIVCFATGVFGVSSLELAQNIVGDSSKNNQISLLFSHQEFNDNNGNLDIERISRVLKTNSLLNLTLSSPQTLRLNFKAKSDAVLFFKIINEALNEAGYVYFIPVHLSLSAGEIDYTIQLESQYILDPGTFYRILRTNSVYIDDIKQSAKNYYEYELDFSEARLETNVNLALNVTKNLEKPLRDYVFALKGAKSMDIEANAADSWFIKILFLDKNLNLISAVKNDKKNNHFSGTVPNGAVYAIVSDMYNLDNIKRGLKITLKR</sequence>
<dbReference type="AlphaFoldDB" id="A0A2G4R8P1"/>
<dbReference type="OrthoDB" id="5338450at2"/>
<organism evidence="3 4">
    <name type="scientific">Campylobacter vulpis</name>
    <dbReference type="NCBI Taxonomy" id="1655500"/>
    <lineage>
        <taxon>Bacteria</taxon>
        <taxon>Pseudomonadati</taxon>
        <taxon>Campylobacterota</taxon>
        <taxon>Epsilonproteobacteria</taxon>
        <taxon>Campylobacterales</taxon>
        <taxon>Campylobacteraceae</taxon>
        <taxon>Campylobacter</taxon>
    </lineage>
</organism>
<dbReference type="Proteomes" id="UP000237472">
    <property type="component" value="Unassembled WGS sequence"/>
</dbReference>
<protein>
    <recommendedName>
        <fullName evidence="6">Periplasmic protein</fullName>
    </recommendedName>
</protein>
<reference evidence="3" key="1">
    <citation type="submission" date="2015-06" db="EMBL/GenBank/DDBJ databases">
        <authorList>
            <person name="Hoefler B.C."/>
            <person name="Straight P.D."/>
        </authorList>
    </citation>
    <scope>NUCLEOTIDE SEQUENCE [LARGE SCALE GENOMIC DNA]</scope>
    <source>
        <strain evidence="3">73/13</strain>
    </source>
</reference>
<dbReference type="RefSeq" id="WP_099460935.1">
    <property type="nucleotide sequence ID" value="NZ_LDWY01000011.1"/>
</dbReference>
<keyword evidence="1" id="KW-0732">Signal</keyword>
<reference evidence="4" key="2">
    <citation type="submission" date="2015-06" db="EMBL/GenBank/DDBJ databases">
        <authorList>
            <person name="Parisi A."/>
            <person name="Chiara M."/>
            <person name="Florio D."/>
            <person name="Miccolupo A."/>
            <person name="Manzari C."/>
            <person name="Mion D."/>
            <person name="Caruso M."/>
            <person name="D'erchia A.M."/>
            <person name="Zanoni R."/>
        </authorList>
    </citation>
    <scope>NUCLEOTIDE SEQUENCE [LARGE SCALE GENOMIC DNA]</scope>
    <source>
        <strain evidence="4">73/13</strain>
    </source>
</reference>
<gene>
    <name evidence="3" type="ORF">AA994_01125</name>
    <name evidence="2" type="ORF">CVU5213_00075</name>
</gene>
<evidence type="ECO:0000313" key="3">
    <source>
        <dbReference type="EMBL" id="PHY92165.1"/>
    </source>
</evidence>
<evidence type="ECO:0000313" key="2">
    <source>
        <dbReference type="EMBL" id="MBS4240143.1"/>
    </source>
</evidence>
<comment type="caution">
    <text evidence="3">The sequence shown here is derived from an EMBL/GenBank/DDBJ whole genome shotgun (WGS) entry which is preliminary data.</text>
</comment>
<dbReference type="EMBL" id="LDWY01000011">
    <property type="protein sequence ID" value="PHY92165.1"/>
    <property type="molecule type" value="Genomic_DNA"/>
</dbReference>
<reference evidence="2 5" key="4">
    <citation type="journal article" date="2021" name="Syst. Appl. Microbiol.">
        <title>nCampylobacter vulpis sp. nov. isolated from wild red foxes.</title>
        <authorList>
            <person name="Parisi A."/>
            <person name="Chiara M."/>
            <person name="Caffara M."/>
            <person name="Mion D."/>
            <person name="Miller W.G."/>
            <person name="Caruso M."/>
            <person name="Manzari C."/>
            <person name="Florio D."/>
            <person name="Capozzi L."/>
            <person name="D'Erchia A.M."/>
            <person name="Manzulli V."/>
            <person name="Zanoni R.G."/>
        </authorList>
    </citation>
    <scope>NUCLEOTIDE SEQUENCE [LARGE SCALE GENOMIC DNA]</scope>
    <source>
        <strain evidence="2 5">52/13</strain>
    </source>
</reference>
<proteinExistence type="predicted"/>
<evidence type="ECO:0000313" key="5">
    <source>
        <dbReference type="Proteomes" id="UP000811399"/>
    </source>
</evidence>
<evidence type="ECO:0000256" key="1">
    <source>
        <dbReference type="SAM" id="SignalP"/>
    </source>
</evidence>
<evidence type="ECO:0000313" key="4">
    <source>
        <dbReference type="Proteomes" id="UP000237472"/>
    </source>
</evidence>
<dbReference type="EMBL" id="VJYU01000001">
    <property type="protein sequence ID" value="MBS4240143.1"/>
    <property type="molecule type" value="Genomic_DNA"/>
</dbReference>
<evidence type="ECO:0008006" key="6">
    <source>
        <dbReference type="Google" id="ProtNLM"/>
    </source>
</evidence>
<feature type="signal peptide" evidence="1">
    <location>
        <begin position="1"/>
        <end position="23"/>
    </location>
</feature>
<reference evidence="2" key="3">
    <citation type="submission" date="2019-07" db="EMBL/GenBank/DDBJ databases">
        <authorList>
            <person name="Miller W.G."/>
        </authorList>
    </citation>
    <scope>NUCLEOTIDE SEQUENCE</scope>
    <source>
        <strain evidence="2">52/13</strain>
    </source>
</reference>
<name>A0A2G4R8P1_9BACT</name>
<keyword evidence="5" id="KW-1185">Reference proteome</keyword>
<accession>A0A2G4R8P1</accession>
<feature type="chain" id="PRO_5013861878" description="Periplasmic protein" evidence="1">
    <location>
        <begin position="24"/>
        <end position="267"/>
    </location>
</feature>